<dbReference type="InterPro" id="IPR050680">
    <property type="entry name" value="YpeA/RimI_acetyltransf"/>
</dbReference>
<reference evidence="4 5" key="1">
    <citation type="submission" date="2016-10" db="EMBL/GenBank/DDBJ databases">
        <authorList>
            <person name="de Groot N.N."/>
        </authorList>
    </citation>
    <scope>NUCLEOTIDE SEQUENCE [LARGE SCALE GENOMIC DNA]</scope>
    <source>
        <strain evidence="4 5">DSM 21668</strain>
    </source>
</reference>
<dbReference type="SUPFAM" id="SSF55729">
    <property type="entry name" value="Acyl-CoA N-acyltransferases (Nat)"/>
    <property type="match status" value="1"/>
</dbReference>
<gene>
    <name evidence="4" type="ORF">SAMN04488090_3049</name>
</gene>
<proteinExistence type="predicted"/>
<sequence length="164" mass="18905">MPTLLIRDADFTDIPTIQYIAREAWLPTYGDILSAEQSRFMLDWMYNSETLSAGMSAKTRFLIGNEDTRSVGFAAFEHKEGGVVKLHKIYLLPDFQGKGYGRQLLDEVTRQAASGGGQYLELNVNRQNTARDFYEKLGFYFLRDEDNYIGNGYWMNDYVLRKVL</sequence>
<accession>A0A1G9RUL7</accession>
<dbReference type="GO" id="GO:0016747">
    <property type="term" value="F:acyltransferase activity, transferring groups other than amino-acyl groups"/>
    <property type="evidence" value="ECO:0007669"/>
    <property type="project" value="InterPro"/>
</dbReference>
<protein>
    <submittedName>
        <fullName evidence="4">Ribosomal protein S18 acetylase RimI</fullName>
    </submittedName>
</protein>
<dbReference type="GO" id="GO:0005840">
    <property type="term" value="C:ribosome"/>
    <property type="evidence" value="ECO:0007669"/>
    <property type="project" value="UniProtKB-KW"/>
</dbReference>
<dbReference type="Pfam" id="PF13673">
    <property type="entry name" value="Acetyltransf_10"/>
    <property type="match status" value="1"/>
</dbReference>
<evidence type="ECO:0000256" key="1">
    <source>
        <dbReference type="ARBA" id="ARBA00022679"/>
    </source>
</evidence>
<evidence type="ECO:0000259" key="3">
    <source>
        <dbReference type="PROSITE" id="PS51186"/>
    </source>
</evidence>
<dbReference type="InterPro" id="IPR000182">
    <property type="entry name" value="GNAT_dom"/>
</dbReference>
<dbReference type="PROSITE" id="PS51186">
    <property type="entry name" value="GNAT"/>
    <property type="match status" value="1"/>
</dbReference>
<organism evidence="4 5">
    <name type="scientific">Siphonobacter aquaeclarae</name>
    <dbReference type="NCBI Taxonomy" id="563176"/>
    <lineage>
        <taxon>Bacteria</taxon>
        <taxon>Pseudomonadati</taxon>
        <taxon>Bacteroidota</taxon>
        <taxon>Cytophagia</taxon>
        <taxon>Cytophagales</taxon>
        <taxon>Cytophagaceae</taxon>
        <taxon>Siphonobacter</taxon>
    </lineage>
</organism>
<keyword evidence="4" id="KW-0687">Ribonucleoprotein</keyword>
<keyword evidence="2" id="KW-0012">Acyltransferase</keyword>
<dbReference type="RefSeq" id="WP_093203904.1">
    <property type="nucleotide sequence ID" value="NZ_FNGS01000005.1"/>
</dbReference>
<keyword evidence="5" id="KW-1185">Reference proteome</keyword>
<dbReference type="CDD" id="cd04301">
    <property type="entry name" value="NAT_SF"/>
    <property type="match status" value="1"/>
</dbReference>
<dbReference type="PANTHER" id="PTHR43420:SF47">
    <property type="entry name" value="N-ACETYLTRANSFERASE DOMAIN-CONTAINING PROTEIN"/>
    <property type="match status" value="1"/>
</dbReference>
<feature type="domain" description="N-acetyltransferase" evidence="3">
    <location>
        <begin position="4"/>
        <end position="160"/>
    </location>
</feature>
<keyword evidence="1" id="KW-0808">Transferase</keyword>
<evidence type="ECO:0000313" key="4">
    <source>
        <dbReference type="EMBL" id="SDM26873.1"/>
    </source>
</evidence>
<dbReference type="OrthoDB" id="9800604at2"/>
<dbReference type="InterPro" id="IPR016181">
    <property type="entry name" value="Acyl_CoA_acyltransferase"/>
</dbReference>
<evidence type="ECO:0000256" key="2">
    <source>
        <dbReference type="ARBA" id="ARBA00023315"/>
    </source>
</evidence>
<dbReference type="EMBL" id="FNGS01000005">
    <property type="protein sequence ID" value="SDM26873.1"/>
    <property type="molecule type" value="Genomic_DNA"/>
</dbReference>
<dbReference type="PANTHER" id="PTHR43420">
    <property type="entry name" value="ACETYLTRANSFERASE"/>
    <property type="match status" value="1"/>
</dbReference>
<dbReference type="STRING" id="563176.SAMN04488090_3049"/>
<keyword evidence="4" id="KW-0689">Ribosomal protein</keyword>
<evidence type="ECO:0000313" key="5">
    <source>
        <dbReference type="Proteomes" id="UP000198901"/>
    </source>
</evidence>
<dbReference type="Proteomes" id="UP000198901">
    <property type="component" value="Unassembled WGS sequence"/>
</dbReference>
<name>A0A1G9RUL7_9BACT</name>
<dbReference type="Gene3D" id="3.40.630.30">
    <property type="match status" value="1"/>
</dbReference>
<dbReference type="AlphaFoldDB" id="A0A1G9RUL7"/>